<evidence type="ECO:0000313" key="3">
    <source>
        <dbReference type="EMBL" id="ANU63759.1"/>
    </source>
</evidence>
<dbReference type="SUPFAM" id="SSF54913">
    <property type="entry name" value="GlnB-like"/>
    <property type="match status" value="1"/>
</dbReference>
<accession>A0A1B1SAC2</accession>
<name>A0A1B1SAC2_9BACT</name>
<keyword evidence="4" id="KW-1185">Reference proteome</keyword>
<dbReference type="AlphaFoldDB" id="A0A1B1SAC2"/>
<feature type="domain" description="DUF2007" evidence="2">
    <location>
        <begin position="19"/>
        <end position="74"/>
    </location>
</feature>
<dbReference type="Pfam" id="PF09413">
    <property type="entry name" value="DUF2007"/>
    <property type="match status" value="1"/>
</dbReference>
<dbReference type="STRING" id="1796646.A4V02_08470"/>
<protein>
    <recommendedName>
        <fullName evidence="2">DUF2007 domain-containing protein</fullName>
    </recommendedName>
</protein>
<feature type="transmembrane region" description="Helical" evidence="1">
    <location>
        <begin position="44"/>
        <end position="62"/>
    </location>
</feature>
<keyword evidence="1" id="KW-0472">Membrane</keyword>
<dbReference type="KEGG" id="pary:A4V02_08470"/>
<accession>A0A1Z2XI78</accession>
<keyword evidence="1" id="KW-0812">Transmembrane</keyword>
<evidence type="ECO:0000259" key="2">
    <source>
        <dbReference type="Pfam" id="PF09413"/>
    </source>
</evidence>
<evidence type="ECO:0000256" key="1">
    <source>
        <dbReference type="SAM" id="Phobius"/>
    </source>
</evidence>
<dbReference type="EMBL" id="CP015402">
    <property type="protein sequence ID" value="ANU63759.1"/>
    <property type="molecule type" value="Genomic_DNA"/>
</dbReference>
<dbReference type="Proteomes" id="UP000186351">
    <property type="component" value="Chromosome"/>
</dbReference>
<dbReference type="RefSeq" id="WP_068961062.1">
    <property type="nucleotide sequence ID" value="NZ_CAJTAP010000044.1"/>
</dbReference>
<keyword evidence="1" id="KW-1133">Transmembrane helix</keyword>
<organism evidence="3 4">
    <name type="scientific">Muribaculum intestinale</name>
    <dbReference type="NCBI Taxonomy" id="1796646"/>
    <lineage>
        <taxon>Bacteria</taxon>
        <taxon>Pseudomonadati</taxon>
        <taxon>Bacteroidota</taxon>
        <taxon>Bacteroidia</taxon>
        <taxon>Bacteroidales</taxon>
        <taxon>Muribaculaceae</taxon>
        <taxon>Muribaculum</taxon>
    </lineage>
</organism>
<dbReference type="Gene3D" id="3.30.70.790">
    <property type="entry name" value="UreE, C-terminal domain"/>
    <property type="match status" value="1"/>
</dbReference>
<reference evidence="4" key="1">
    <citation type="submission" date="2016-04" db="EMBL/GenBank/DDBJ databases">
        <title>Complete Genome Sequences of Twelve Strains of a Stable Defined Moderately Diverse Mouse Microbiota 2 (sDMDMm2).</title>
        <authorList>
            <person name="Uchimura Y."/>
            <person name="Wyss M."/>
            <person name="Brugiroux S."/>
            <person name="Limenitakis J.P."/>
            <person name="Stecher B."/>
            <person name="McCoy K.D."/>
            <person name="Macpherson A.J."/>
        </authorList>
    </citation>
    <scope>NUCLEOTIDE SEQUENCE [LARGE SCALE GENOMIC DNA]</scope>
    <source>
        <strain evidence="4">YL27</strain>
    </source>
</reference>
<dbReference type="OrthoDB" id="8480302at2"/>
<gene>
    <name evidence="3" type="ORF">A4V02_08470</name>
</gene>
<evidence type="ECO:0000313" key="4">
    <source>
        <dbReference type="Proteomes" id="UP000186351"/>
    </source>
</evidence>
<sequence>METFSDTTGNDLVLYKQYGNSSDAYIAMGVLETNGVPAVVDNSIMGTLLGGIPAVGSFRLMVRRKDLDLARRLMSGTEPGDE</sequence>
<proteinExistence type="predicted"/>
<dbReference type="InterPro" id="IPR011322">
    <property type="entry name" value="N-reg_PII-like_a/b"/>
</dbReference>
<dbReference type="InterPro" id="IPR018551">
    <property type="entry name" value="DUF2007"/>
</dbReference>
<dbReference type="GeneID" id="65536894"/>